<keyword evidence="6" id="KW-1185">Reference proteome</keyword>
<dbReference type="RefSeq" id="WP_127178855.1">
    <property type="nucleotide sequence ID" value="NZ_CP029078.1"/>
</dbReference>
<evidence type="ECO:0000313" key="3">
    <source>
        <dbReference type="EMBL" id="AZS86027.1"/>
    </source>
</evidence>
<reference evidence="4 6" key="1">
    <citation type="submission" date="2018-04" db="EMBL/GenBank/DDBJ databases">
        <title>Complete genome sequences of Streptomyces griseoviridis K61 and characterization of antagonistic properties of biological control agents.</title>
        <authorList>
            <person name="Mariita R.M."/>
            <person name="Sello J.K."/>
        </authorList>
    </citation>
    <scope>NUCLEOTIDE SEQUENCE [LARGE SCALE GENOMIC DNA]</scope>
    <source>
        <strain evidence="4 6">K61</strain>
    </source>
</reference>
<evidence type="ECO:0000313" key="5">
    <source>
        <dbReference type="Proteomes" id="UP000271291"/>
    </source>
</evidence>
<dbReference type="KEGG" id="sgd:ELQ87_18375"/>
<reference evidence="3 5" key="2">
    <citation type="submission" date="2018-12" db="EMBL/GenBank/DDBJ databases">
        <title>Streptomyces griseoviridis F1-27 complete genome.</title>
        <authorList>
            <person name="Mariita R.M."/>
            <person name="Sello J.K."/>
        </authorList>
    </citation>
    <scope>NUCLEOTIDE SEQUENCE [LARGE SCALE GENOMIC DNA]</scope>
    <source>
        <strain evidence="3 5">F1-27</strain>
    </source>
</reference>
<dbReference type="PROSITE" id="PS51903">
    <property type="entry name" value="CLP_R"/>
    <property type="match status" value="1"/>
</dbReference>
<dbReference type="InterPro" id="IPR004176">
    <property type="entry name" value="Clp_R_N"/>
</dbReference>
<feature type="domain" description="Clp R" evidence="2">
    <location>
        <begin position="319"/>
        <end position="388"/>
    </location>
</feature>
<dbReference type="SUPFAM" id="SSF81923">
    <property type="entry name" value="Double Clp-N motif"/>
    <property type="match status" value="1"/>
</dbReference>
<dbReference type="EMBL" id="CP034687">
    <property type="protein sequence ID" value="AZS86027.1"/>
    <property type="molecule type" value="Genomic_DNA"/>
</dbReference>
<accession>A0A3S9ZEU4</accession>
<evidence type="ECO:0000256" key="1">
    <source>
        <dbReference type="PROSITE-ProRule" id="PRU01251"/>
    </source>
</evidence>
<dbReference type="AlphaFoldDB" id="A0A3S9ZEU4"/>
<sequence>MEQRTRTAAGGTTGGDGTTVEFETDVVQLLVAATRSASRQDAPVVGSEHLLSALVMGDSDAGAALAPGMRKAGALSGLIAGRGGEGWVSADDDEGQPPVPDDDEIGYVWRETRWRFALSHPKEAGKLPAAMSGALRRCLRLALDTARAEGTVSVRCRQVAQALLDLPESRAREALLLRRTDLAAAATALAATAAEDPAEAPSVALLRRAGTLGRSGNALSRALTSWLSGSQPYGSPVVFAVSIEARRQAVRCGRPAAEPIDLLLGALALERALDVAGLALPDSLADVNSAAGLLRRHGVRQDSLTRSSITSPAAHGTGDEMRFSDAAERAKSVAQLRAAEGGSATVGTVHLLAAVLEGDSGEVARLLEAEGVDVEALRAELSATPAKR</sequence>
<gene>
    <name evidence="4" type="ORF">DDJ31_20905</name>
    <name evidence="3" type="ORF">ELQ87_18375</name>
</gene>
<dbReference type="InterPro" id="IPR036628">
    <property type="entry name" value="Clp_N_dom_sf"/>
</dbReference>
<organism evidence="3 5">
    <name type="scientific">Streptomyces griseoviridis</name>
    <dbReference type="NCBI Taxonomy" id="45398"/>
    <lineage>
        <taxon>Bacteria</taxon>
        <taxon>Bacillati</taxon>
        <taxon>Actinomycetota</taxon>
        <taxon>Actinomycetes</taxon>
        <taxon>Kitasatosporales</taxon>
        <taxon>Streptomycetaceae</taxon>
        <taxon>Streptomyces</taxon>
    </lineage>
</organism>
<protein>
    <recommendedName>
        <fullName evidence="2">Clp R domain-containing protein</fullName>
    </recommendedName>
</protein>
<evidence type="ECO:0000259" key="2">
    <source>
        <dbReference type="PROSITE" id="PS51903"/>
    </source>
</evidence>
<keyword evidence="1" id="KW-0677">Repeat</keyword>
<evidence type="ECO:0000313" key="4">
    <source>
        <dbReference type="EMBL" id="QCN87114.1"/>
    </source>
</evidence>
<dbReference type="Proteomes" id="UP000271291">
    <property type="component" value="Chromosome"/>
</dbReference>
<dbReference type="OrthoDB" id="4016171at2"/>
<evidence type="ECO:0000313" key="6">
    <source>
        <dbReference type="Proteomes" id="UP000501753"/>
    </source>
</evidence>
<dbReference type="Gene3D" id="1.10.1780.10">
    <property type="entry name" value="Clp, N-terminal domain"/>
    <property type="match status" value="2"/>
</dbReference>
<name>A0A3S9ZEU4_STRGD</name>
<proteinExistence type="predicted"/>
<dbReference type="Proteomes" id="UP000501753">
    <property type="component" value="Chromosome"/>
</dbReference>
<dbReference type="Pfam" id="PF02861">
    <property type="entry name" value="Clp_N"/>
    <property type="match status" value="1"/>
</dbReference>
<dbReference type="EMBL" id="CP029078">
    <property type="protein sequence ID" value="QCN87114.1"/>
    <property type="molecule type" value="Genomic_DNA"/>
</dbReference>